<evidence type="ECO:0000313" key="2">
    <source>
        <dbReference type="Proteomes" id="UP000046122"/>
    </source>
</evidence>
<name>A0A090G6Z8_MESPL</name>
<accession>A0A090G6Z8</accession>
<protein>
    <submittedName>
        <fullName evidence="1">Uncharacterized protein</fullName>
    </submittedName>
</protein>
<proteinExistence type="predicted"/>
<evidence type="ECO:0000313" key="1">
    <source>
        <dbReference type="EMBL" id="CDX53563.1"/>
    </source>
</evidence>
<sequence length="78" mass="8958">MAHPTRFELVTSAFGEWIMASAETIHLYPIARYATEITKQIEFDKHRGYDRATETLPCRAYALLTRGIVQGDARAWRS</sequence>
<dbReference type="AlphaFoldDB" id="A0A090G6Z8"/>
<dbReference type="EMBL" id="CCNE01000010">
    <property type="protein sequence ID" value="CDX53563.1"/>
    <property type="molecule type" value="Genomic_DNA"/>
</dbReference>
<reference evidence="1 2" key="1">
    <citation type="submission" date="2014-08" db="EMBL/GenBank/DDBJ databases">
        <authorList>
            <person name="Moulin Lionel"/>
        </authorList>
    </citation>
    <scope>NUCLEOTIDE SEQUENCE [LARGE SCALE GENOMIC DNA]</scope>
</reference>
<organism evidence="1 2">
    <name type="scientific">Mesorhizobium plurifarium</name>
    <dbReference type="NCBI Taxonomy" id="69974"/>
    <lineage>
        <taxon>Bacteria</taxon>
        <taxon>Pseudomonadati</taxon>
        <taxon>Pseudomonadota</taxon>
        <taxon>Alphaproteobacteria</taxon>
        <taxon>Hyphomicrobiales</taxon>
        <taxon>Phyllobacteriaceae</taxon>
        <taxon>Mesorhizobium</taxon>
    </lineage>
</organism>
<gene>
    <name evidence="1" type="ORF">MPL3365_180195</name>
</gene>
<dbReference type="Proteomes" id="UP000046122">
    <property type="component" value="Unassembled WGS sequence"/>
</dbReference>